<evidence type="ECO:0000313" key="1">
    <source>
        <dbReference type="EMBL" id="TGK31775.1"/>
    </source>
</evidence>
<dbReference type="NCBIfam" id="NF047503">
    <property type="entry name" value="LB_137_fam"/>
    <property type="match status" value="1"/>
</dbReference>
<dbReference type="AlphaFoldDB" id="A0A5F1YV85"/>
<protein>
    <submittedName>
        <fullName evidence="1">Uncharacterized protein</fullName>
    </submittedName>
</protein>
<evidence type="ECO:0000313" key="2">
    <source>
        <dbReference type="Proteomes" id="UP000298277"/>
    </source>
</evidence>
<accession>A0A5F1YV85</accession>
<keyword evidence="2" id="KW-1185">Reference proteome</keyword>
<organism evidence="1 2">
    <name type="scientific">Leptospira gomenensis</name>
    <dbReference type="NCBI Taxonomy" id="2484974"/>
    <lineage>
        <taxon>Bacteria</taxon>
        <taxon>Pseudomonadati</taxon>
        <taxon>Spirochaetota</taxon>
        <taxon>Spirochaetia</taxon>
        <taxon>Leptospirales</taxon>
        <taxon>Leptospiraceae</taxon>
        <taxon>Leptospira</taxon>
    </lineage>
</organism>
<dbReference type="RefSeq" id="WP_135592161.1">
    <property type="nucleotide sequence ID" value="NZ_RQFA01000061.1"/>
</dbReference>
<reference evidence="1" key="1">
    <citation type="journal article" date="2019" name="PLoS Negl. Trop. Dis.">
        <title>Revisiting the worldwide diversity of Leptospira species in the environment.</title>
        <authorList>
            <person name="Vincent A.T."/>
            <person name="Schiettekatte O."/>
            <person name="Bourhy P."/>
            <person name="Veyrier F.J."/>
            <person name="Picardeau M."/>
        </authorList>
    </citation>
    <scope>NUCLEOTIDE SEQUENCE [LARGE SCALE GENOMIC DNA]</scope>
    <source>
        <strain evidence="1">201800299</strain>
    </source>
</reference>
<name>A0A5F1YV85_9LEPT</name>
<sequence>MFQNPVARGLRNRILFLFRVATFTYPTFETSRKRYAPVLPAKYAFLVLTTFVFPLAADTILLKDRSAVIGKVIEYKKNGILISTPDGISELRSDQIYNIEIGFNGIPTKIKTTEHPEENECIFLGTDSKKRFIYYDEKSSELRSVELQNLLSAEHGFPPAKKKYKNVFVEYPVQIFLKDGTTKSGILSEIDAQKTTFLENGARTKIPNSKIVKVQYQNRNEPETQPAETPTRIWDQTDELRPRSPRAKLYEYFVPGSYQIRTGRKKMGVSLLASTVVAALGAEYEYERGKKELHKQKAYNEKCILLGGDYGLIQADFSYEAYYQHKNNNRSLLILTSLFYVFNFLDLWFLNSFLANRNESAFSVIPTFRFPLGTTNRVYPNSETAAQIRFQLRF</sequence>
<dbReference type="Proteomes" id="UP000298277">
    <property type="component" value="Unassembled WGS sequence"/>
</dbReference>
<dbReference type="EMBL" id="RQFA01000061">
    <property type="protein sequence ID" value="TGK31775.1"/>
    <property type="molecule type" value="Genomic_DNA"/>
</dbReference>
<gene>
    <name evidence="1" type="ORF">EHQ17_13425</name>
</gene>
<comment type="caution">
    <text evidence="1">The sequence shown here is derived from an EMBL/GenBank/DDBJ whole genome shotgun (WGS) entry which is preliminary data.</text>
</comment>
<dbReference type="OrthoDB" id="345875at2"/>
<proteinExistence type="predicted"/>